<reference evidence="2 3" key="1">
    <citation type="submission" date="2019-01" db="EMBL/GenBank/DDBJ databases">
        <title>Draft genome sequences of the type strains of six Macrococcus species.</title>
        <authorList>
            <person name="Mazhar S."/>
            <person name="Altermann E."/>
            <person name="Hill C."/>
            <person name="Mcauliffe O."/>
        </authorList>
    </citation>
    <scope>NUCLEOTIDE SEQUENCE [LARGE SCALE GENOMIC DNA]</scope>
    <source>
        <strain evidence="2 3">CCM4811</strain>
    </source>
</reference>
<dbReference type="SUPFAM" id="SSF56300">
    <property type="entry name" value="Metallo-dependent phosphatases"/>
    <property type="match status" value="1"/>
</dbReference>
<comment type="caution">
    <text evidence="2">The sequence shown here is derived from an EMBL/GenBank/DDBJ whole genome shotgun (WGS) entry which is preliminary data.</text>
</comment>
<dbReference type="GO" id="GO:0004527">
    <property type="term" value="F:exonuclease activity"/>
    <property type="evidence" value="ECO:0007669"/>
    <property type="project" value="UniProtKB-KW"/>
</dbReference>
<dbReference type="InterPro" id="IPR004843">
    <property type="entry name" value="Calcineurin-like_PHP"/>
</dbReference>
<feature type="domain" description="Calcineurin-like phosphoesterase" evidence="1">
    <location>
        <begin position="3"/>
        <end position="169"/>
    </location>
</feature>
<evidence type="ECO:0000259" key="1">
    <source>
        <dbReference type="Pfam" id="PF00149"/>
    </source>
</evidence>
<evidence type="ECO:0000313" key="2">
    <source>
        <dbReference type="EMBL" id="TDL94144.1"/>
    </source>
</evidence>
<dbReference type="RefSeq" id="WP_133432686.1">
    <property type="nucleotide sequence ID" value="NZ_SCWA01000022.1"/>
</dbReference>
<dbReference type="Pfam" id="PF00149">
    <property type="entry name" value="Metallophos"/>
    <property type="match status" value="1"/>
</dbReference>
<protein>
    <submittedName>
        <fullName evidence="2">DNA repair exonuclease</fullName>
    </submittedName>
</protein>
<dbReference type="PANTHER" id="PTHR30337">
    <property type="entry name" value="COMPONENT OF ATP-DEPENDENT DSDNA EXONUCLEASE"/>
    <property type="match status" value="1"/>
</dbReference>
<sequence>MIKFIHCADLHLDAPFQLSGYVSEAIMSDIHRASFESFSTLIKDAIQQEVDFVLISGDVLAADNQTLRTTIFLKKQFQRLKDAGIYVYIILGETGLPLRQISWPDNVIIFNDQVESYQFITKSGDTVYVHGTSSGHDISYFPTNQVDKSIHIGMLYGELGRDFDQEALNQKLYHYWALGGRHKRQLVSEIPHIHYPGNIQSYLPEETGRKGYLMVEGDHIDMKVLFVPVQHIIFGQYEVQVEDLSKNGLLKLMEEFKVQHRPDGKGIYQIEFINQHEQLITPGKLAAVTRLAQQQERHDNLFVWIDKLTVDQVDTTTLHREFDAAMIEDDAMFDQAMQPLYHDLEMSRFLDDYTKIDRVALIHQGERKLKERLKSDEN</sequence>
<accession>A0A4R6BB17</accession>
<organism evidence="2 3">
    <name type="scientific">Macrococcus brunensis</name>
    <dbReference type="NCBI Taxonomy" id="198483"/>
    <lineage>
        <taxon>Bacteria</taxon>
        <taxon>Bacillati</taxon>
        <taxon>Bacillota</taxon>
        <taxon>Bacilli</taxon>
        <taxon>Bacillales</taxon>
        <taxon>Staphylococcaceae</taxon>
        <taxon>Macrococcus</taxon>
    </lineage>
</organism>
<dbReference type="Proteomes" id="UP000295310">
    <property type="component" value="Unassembled WGS sequence"/>
</dbReference>
<proteinExistence type="predicted"/>
<evidence type="ECO:0000313" key="3">
    <source>
        <dbReference type="Proteomes" id="UP000295310"/>
    </source>
</evidence>
<keyword evidence="2" id="KW-0269">Exonuclease</keyword>
<keyword evidence="2" id="KW-0378">Hydrolase</keyword>
<dbReference type="AlphaFoldDB" id="A0A4R6BB17"/>
<dbReference type="EMBL" id="SCWA01000022">
    <property type="protein sequence ID" value="TDL94144.1"/>
    <property type="molecule type" value="Genomic_DNA"/>
</dbReference>
<keyword evidence="3" id="KW-1185">Reference proteome</keyword>
<dbReference type="Gene3D" id="3.60.21.10">
    <property type="match status" value="1"/>
</dbReference>
<dbReference type="InterPro" id="IPR029052">
    <property type="entry name" value="Metallo-depent_PP-like"/>
</dbReference>
<gene>
    <name evidence="2" type="ORF">ERX27_10000</name>
</gene>
<dbReference type="PANTHER" id="PTHR30337:SF7">
    <property type="entry name" value="PHOSPHOESTERASE"/>
    <property type="match status" value="1"/>
</dbReference>
<keyword evidence="2" id="KW-0540">Nuclease</keyword>
<name>A0A4R6BB17_9STAP</name>
<dbReference type="OrthoDB" id="9773856at2"/>
<dbReference type="InterPro" id="IPR050535">
    <property type="entry name" value="DNA_Repair-Maintenance_Comp"/>
</dbReference>